<dbReference type="Pfam" id="PF03602">
    <property type="entry name" value="Cons_hypoth95"/>
    <property type="match status" value="1"/>
</dbReference>
<dbReference type="Gene3D" id="3.40.50.150">
    <property type="entry name" value="Vaccinia Virus protein VP39"/>
    <property type="match status" value="1"/>
</dbReference>
<evidence type="ECO:0000313" key="3">
    <source>
        <dbReference type="EMBL" id="HJG88328.1"/>
    </source>
</evidence>
<keyword evidence="2" id="KW-0808">Transferase</keyword>
<gene>
    <name evidence="3" type="ORF">K8U91_02460</name>
</gene>
<sequence>MRIISGKYGRRRFDVPTHIKARPTTDFARENLFNVLENLIDFEGIEALDLFAGTGAISFELLSRECARVVCVEIYPTQYNFIRKVQQQLGDHNLTPIKGDVFKFLQSCRQQFDFIFADPPYDLPKLATLPHEVLSRNLLKPGGIFVLEHSKNNDFSSHPLFDQHRSYGSVNFSIFRQPDTAEPAV</sequence>
<dbReference type="PANTHER" id="PTHR43542:SF1">
    <property type="entry name" value="METHYLTRANSFERASE"/>
    <property type="match status" value="1"/>
</dbReference>
<dbReference type="PANTHER" id="PTHR43542">
    <property type="entry name" value="METHYLTRANSFERASE"/>
    <property type="match status" value="1"/>
</dbReference>
<keyword evidence="1 3" id="KW-0489">Methyltransferase</keyword>
<protein>
    <submittedName>
        <fullName evidence="3">RsmD family RNA methyltransferase</fullName>
    </submittedName>
</protein>
<evidence type="ECO:0000313" key="4">
    <source>
        <dbReference type="Proteomes" id="UP000757103"/>
    </source>
</evidence>
<dbReference type="SUPFAM" id="SSF53335">
    <property type="entry name" value="S-adenosyl-L-methionine-dependent methyltransferases"/>
    <property type="match status" value="1"/>
</dbReference>
<dbReference type="PROSITE" id="PS00092">
    <property type="entry name" value="N6_MTASE"/>
    <property type="match status" value="1"/>
</dbReference>
<dbReference type="RefSeq" id="WP_272960955.1">
    <property type="nucleotide sequence ID" value="NZ_CAKMIC010000010.1"/>
</dbReference>
<reference evidence="3" key="2">
    <citation type="submission" date="2021-09" db="EMBL/GenBank/DDBJ databases">
        <authorList>
            <person name="Gilroy R."/>
        </authorList>
    </citation>
    <scope>NUCLEOTIDE SEQUENCE</scope>
    <source>
        <strain evidence="3">CHK121-7720</strain>
    </source>
</reference>
<dbReference type="AlphaFoldDB" id="A0A921SU77"/>
<dbReference type="InterPro" id="IPR029063">
    <property type="entry name" value="SAM-dependent_MTases_sf"/>
</dbReference>
<dbReference type="EMBL" id="DYUD01000010">
    <property type="protein sequence ID" value="HJG88328.1"/>
    <property type="molecule type" value="Genomic_DNA"/>
</dbReference>
<dbReference type="GO" id="GO:0008168">
    <property type="term" value="F:methyltransferase activity"/>
    <property type="evidence" value="ECO:0007669"/>
    <property type="project" value="UniProtKB-KW"/>
</dbReference>
<dbReference type="Proteomes" id="UP000757103">
    <property type="component" value="Unassembled WGS sequence"/>
</dbReference>
<reference evidence="3" key="1">
    <citation type="journal article" date="2021" name="PeerJ">
        <title>Extensive microbial diversity within the chicken gut microbiome revealed by metagenomics and culture.</title>
        <authorList>
            <person name="Gilroy R."/>
            <person name="Ravi A."/>
            <person name="Getino M."/>
            <person name="Pursley I."/>
            <person name="Horton D.L."/>
            <person name="Alikhan N.F."/>
            <person name="Baker D."/>
            <person name="Gharbi K."/>
            <person name="Hall N."/>
            <person name="Watson M."/>
            <person name="Adriaenssens E.M."/>
            <person name="Foster-Nyarko E."/>
            <person name="Jarju S."/>
            <person name="Secka A."/>
            <person name="Antonio M."/>
            <person name="Oren A."/>
            <person name="Chaudhuri R.R."/>
            <person name="La Ragione R."/>
            <person name="Hildebrand F."/>
            <person name="Pallen M.J."/>
        </authorList>
    </citation>
    <scope>NUCLEOTIDE SEQUENCE</scope>
    <source>
        <strain evidence="3">CHK121-7720</strain>
    </source>
</reference>
<comment type="caution">
    <text evidence="3">The sequence shown here is derived from an EMBL/GenBank/DDBJ whole genome shotgun (WGS) entry which is preliminary data.</text>
</comment>
<dbReference type="GO" id="GO:0031167">
    <property type="term" value="P:rRNA methylation"/>
    <property type="evidence" value="ECO:0007669"/>
    <property type="project" value="InterPro"/>
</dbReference>
<name>A0A921SU77_9BACT</name>
<evidence type="ECO:0000256" key="1">
    <source>
        <dbReference type="ARBA" id="ARBA00022603"/>
    </source>
</evidence>
<dbReference type="PIRSF" id="PIRSF004553">
    <property type="entry name" value="CHP00095"/>
    <property type="match status" value="1"/>
</dbReference>
<organism evidence="3 4">
    <name type="scientific">Barnesiella viscericola</name>
    <dbReference type="NCBI Taxonomy" id="397865"/>
    <lineage>
        <taxon>Bacteria</taxon>
        <taxon>Pseudomonadati</taxon>
        <taxon>Bacteroidota</taxon>
        <taxon>Bacteroidia</taxon>
        <taxon>Bacteroidales</taxon>
        <taxon>Barnesiellaceae</taxon>
        <taxon>Barnesiella</taxon>
    </lineage>
</organism>
<proteinExistence type="predicted"/>
<accession>A0A921SU77</accession>
<dbReference type="InterPro" id="IPR002052">
    <property type="entry name" value="DNA_methylase_N6_adenine_CS"/>
</dbReference>
<dbReference type="InterPro" id="IPR004398">
    <property type="entry name" value="RNA_MeTrfase_RsmD"/>
</dbReference>
<dbReference type="GO" id="GO:0003676">
    <property type="term" value="F:nucleic acid binding"/>
    <property type="evidence" value="ECO:0007669"/>
    <property type="project" value="InterPro"/>
</dbReference>
<evidence type="ECO:0000256" key="2">
    <source>
        <dbReference type="ARBA" id="ARBA00022679"/>
    </source>
</evidence>
<dbReference type="CDD" id="cd02440">
    <property type="entry name" value="AdoMet_MTases"/>
    <property type="match status" value="1"/>
</dbReference>